<keyword evidence="3" id="KW-1133">Transmembrane helix</keyword>
<dbReference type="AlphaFoldDB" id="A0A9E2L6T9"/>
<gene>
    <name evidence="4" type="ORF">H9789_07575</name>
</gene>
<keyword evidence="3" id="KW-0812">Transmembrane</keyword>
<name>A0A9E2L6T9_9BACT</name>
<accession>A0A9E2L6T9</accession>
<comment type="caution">
    <text evidence="4">The sequence shown here is derived from an EMBL/GenBank/DDBJ whole genome shotgun (WGS) entry which is preliminary data.</text>
</comment>
<feature type="transmembrane region" description="Helical" evidence="3">
    <location>
        <begin position="18"/>
        <end position="45"/>
    </location>
</feature>
<dbReference type="GO" id="GO:0012505">
    <property type="term" value="C:endomembrane system"/>
    <property type="evidence" value="ECO:0007669"/>
    <property type="project" value="UniProtKB-SubCell"/>
</dbReference>
<keyword evidence="2" id="KW-0813">Transport</keyword>
<keyword evidence="3" id="KW-0472">Membrane</keyword>
<proteinExistence type="predicted"/>
<sequence>MMVSAVQKIDFSDYSESIPAFICVLFMPLAYSISDGIVLGLISYVLINILCGNFKKLTPGMLILAAIFVLKFFV</sequence>
<dbReference type="GO" id="GO:0005345">
    <property type="term" value="F:purine nucleobase transmembrane transporter activity"/>
    <property type="evidence" value="ECO:0007669"/>
    <property type="project" value="TreeGrafter"/>
</dbReference>
<evidence type="ECO:0000256" key="1">
    <source>
        <dbReference type="ARBA" id="ARBA00004127"/>
    </source>
</evidence>
<dbReference type="InterPro" id="IPR045018">
    <property type="entry name" value="Azg-like"/>
</dbReference>
<evidence type="ECO:0000256" key="3">
    <source>
        <dbReference type="SAM" id="Phobius"/>
    </source>
</evidence>
<evidence type="ECO:0000313" key="4">
    <source>
        <dbReference type="EMBL" id="MBU3853659.1"/>
    </source>
</evidence>
<dbReference type="GO" id="GO:0005886">
    <property type="term" value="C:plasma membrane"/>
    <property type="evidence" value="ECO:0007669"/>
    <property type="project" value="TreeGrafter"/>
</dbReference>
<organism evidence="4 5">
    <name type="scientific">Candidatus Paraprevotella stercoravium</name>
    <dbReference type="NCBI Taxonomy" id="2838725"/>
    <lineage>
        <taxon>Bacteria</taxon>
        <taxon>Pseudomonadati</taxon>
        <taxon>Bacteroidota</taxon>
        <taxon>Bacteroidia</taxon>
        <taxon>Bacteroidales</taxon>
        <taxon>Prevotellaceae</taxon>
        <taxon>Paraprevotella</taxon>
    </lineage>
</organism>
<reference evidence="4" key="1">
    <citation type="journal article" date="2021" name="PeerJ">
        <title>Extensive microbial diversity within the chicken gut microbiome revealed by metagenomics and culture.</title>
        <authorList>
            <person name="Gilroy R."/>
            <person name="Ravi A."/>
            <person name="Getino M."/>
            <person name="Pursley I."/>
            <person name="Horton D.L."/>
            <person name="Alikhan N.F."/>
            <person name="Baker D."/>
            <person name="Gharbi K."/>
            <person name="Hall N."/>
            <person name="Watson M."/>
            <person name="Adriaenssens E.M."/>
            <person name="Foster-Nyarko E."/>
            <person name="Jarju S."/>
            <person name="Secka A."/>
            <person name="Antonio M."/>
            <person name="Oren A."/>
            <person name="Chaudhuri R.R."/>
            <person name="La Ragione R."/>
            <person name="Hildebrand F."/>
            <person name="Pallen M.J."/>
        </authorList>
    </citation>
    <scope>NUCLEOTIDE SEQUENCE</scope>
    <source>
        <strain evidence="4">G3-2149</strain>
    </source>
</reference>
<reference evidence="4" key="2">
    <citation type="submission" date="2021-04" db="EMBL/GenBank/DDBJ databases">
        <authorList>
            <person name="Gilroy R."/>
        </authorList>
    </citation>
    <scope>NUCLEOTIDE SEQUENCE</scope>
    <source>
        <strain evidence="4">G3-2149</strain>
    </source>
</reference>
<feature type="transmembrane region" description="Helical" evidence="3">
    <location>
        <begin position="57"/>
        <end position="73"/>
    </location>
</feature>
<comment type="subcellular location">
    <subcellularLocation>
        <location evidence="1">Endomembrane system</location>
        <topology evidence="1">Multi-pass membrane protein</topology>
    </subcellularLocation>
</comment>
<dbReference type="EMBL" id="JAHLFU010000162">
    <property type="protein sequence ID" value="MBU3853659.1"/>
    <property type="molecule type" value="Genomic_DNA"/>
</dbReference>
<dbReference type="PANTHER" id="PTHR43337">
    <property type="entry name" value="XANTHINE/URACIL PERMEASE C887.17-RELATED"/>
    <property type="match status" value="1"/>
</dbReference>
<dbReference type="PANTHER" id="PTHR43337:SF1">
    <property type="entry name" value="XANTHINE_URACIL PERMEASE C887.17-RELATED"/>
    <property type="match status" value="1"/>
</dbReference>
<protein>
    <submittedName>
        <fullName evidence="4">Uncharacterized protein</fullName>
    </submittedName>
</protein>
<evidence type="ECO:0000256" key="2">
    <source>
        <dbReference type="ARBA" id="ARBA00022448"/>
    </source>
</evidence>
<dbReference type="Proteomes" id="UP000823865">
    <property type="component" value="Unassembled WGS sequence"/>
</dbReference>
<evidence type="ECO:0000313" key="5">
    <source>
        <dbReference type="Proteomes" id="UP000823865"/>
    </source>
</evidence>